<dbReference type="EMBL" id="KN822071">
    <property type="protein sequence ID" value="KIM59682.1"/>
    <property type="molecule type" value="Genomic_DNA"/>
</dbReference>
<reference evidence="1 2" key="1">
    <citation type="submission" date="2014-04" db="EMBL/GenBank/DDBJ databases">
        <authorList>
            <consortium name="DOE Joint Genome Institute"/>
            <person name="Kuo A."/>
            <person name="Kohler A."/>
            <person name="Nagy L.G."/>
            <person name="Floudas D."/>
            <person name="Copeland A."/>
            <person name="Barry K.W."/>
            <person name="Cichocki N."/>
            <person name="Veneault-Fourrey C."/>
            <person name="LaButti K."/>
            <person name="Lindquist E.A."/>
            <person name="Lipzen A."/>
            <person name="Lundell T."/>
            <person name="Morin E."/>
            <person name="Murat C."/>
            <person name="Sun H."/>
            <person name="Tunlid A."/>
            <person name="Henrissat B."/>
            <person name="Grigoriev I.V."/>
            <person name="Hibbett D.S."/>
            <person name="Martin F."/>
            <person name="Nordberg H.P."/>
            <person name="Cantor M.N."/>
            <person name="Hua S.X."/>
        </authorList>
    </citation>
    <scope>NUCLEOTIDE SEQUENCE [LARGE SCALE GENOMIC DNA]</scope>
    <source>
        <strain evidence="1 2">Foug A</strain>
    </source>
</reference>
<keyword evidence="2" id="KW-1185">Reference proteome</keyword>
<organism evidence="1 2">
    <name type="scientific">Scleroderma citrinum Foug A</name>
    <dbReference type="NCBI Taxonomy" id="1036808"/>
    <lineage>
        <taxon>Eukaryota</taxon>
        <taxon>Fungi</taxon>
        <taxon>Dikarya</taxon>
        <taxon>Basidiomycota</taxon>
        <taxon>Agaricomycotina</taxon>
        <taxon>Agaricomycetes</taxon>
        <taxon>Agaricomycetidae</taxon>
        <taxon>Boletales</taxon>
        <taxon>Sclerodermatineae</taxon>
        <taxon>Sclerodermataceae</taxon>
        <taxon>Scleroderma</taxon>
    </lineage>
</organism>
<dbReference type="Proteomes" id="UP000053989">
    <property type="component" value="Unassembled WGS sequence"/>
</dbReference>
<gene>
    <name evidence="1" type="ORF">SCLCIDRAFT_991904</name>
</gene>
<dbReference type="HOGENOM" id="CLU_1886980_0_0_1"/>
<name>A0A0C3A4Q5_9AGAM</name>
<protein>
    <submittedName>
        <fullName evidence="1">Uncharacterized protein</fullName>
    </submittedName>
</protein>
<evidence type="ECO:0000313" key="2">
    <source>
        <dbReference type="Proteomes" id="UP000053989"/>
    </source>
</evidence>
<dbReference type="InParanoid" id="A0A0C3A4Q5"/>
<sequence length="135" mass="14901">MLPARHSRRTCCIPQSNIATLRTCQRKCRLRSLVHICSFCQSLSLVVLFVRHRSVKDRQLLTVDVSEIHGGRGQGVSCTGEYGRPKTPWKAIVPGWAFASSPRTTGILVFHSPRLNSSCSAGCSPWYSAGVCERA</sequence>
<accession>A0A0C3A4Q5</accession>
<proteinExistence type="predicted"/>
<dbReference type="AlphaFoldDB" id="A0A0C3A4Q5"/>
<evidence type="ECO:0000313" key="1">
    <source>
        <dbReference type="EMBL" id="KIM59682.1"/>
    </source>
</evidence>
<reference evidence="2" key="2">
    <citation type="submission" date="2015-01" db="EMBL/GenBank/DDBJ databases">
        <title>Evolutionary Origins and Diversification of the Mycorrhizal Mutualists.</title>
        <authorList>
            <consortium name="DOE Joint Genome Institute"/>
            <consortium name="Mycorrhizal Genomics Consortium"/>
            <person name="Kohler A."/>
            <person name="Kuo A."/>
            <person name="Nagy L.G."/>
            <person name="Floudas D."/>
            <person name="Copeland A."/>
            <person name="Barry K.W."/>
            <person name="Cichocki N."/>
            <person name="Veneault-Fourrey C."/>
            <person name="LaButti K."/>
            <person name="Lindquist E.A."/>
            <person name="Lipzen A."/>
            <person name="Lundell T."/>
            <person name="Morin E."/>
            <person name="Murat C."/>
            <person name="Riley R."/>
            <person name="Ohm R."/>
            <person name="Sun H."/>
            <person name="Tunlid A."/>
            <person name="Henrissat B."/>
            <person name="Grigoriev I.V."/>
            <person name="Hibbett D.S."/>
            <person name="Martin F."/>
        </authorList>
    </citation>
    <scope>NUCLEOTIDE SEQUENCE [LARGE SCALE GENOMIC DNA]</scope>
    <source>
        <strain evidence="2">Foug A</strain>
    </source>
</reference>